<protein>
    <submittedName>
        <fullName evidence="3">Uncharacterized protein with beta-barrel porin domain</fullName>
    </submittedName>
</protein>
<evidence type="ECO:0000259" key="2">
    <source>
        <dbReference type="PROSITE" id="PS51208"/>
    </source>
</evidence>
<dbReference type="Proteomes" id="UP000316624">
    <property type="component" value="Unassembled WGS sequence"/>
</dbReference>
<dbReference type="EMBL" id="VLKK01000004">
    <property type="protein sequence ID" value="TWH95112.1"/>
    <property type="molecule type" value="Genomic_DNA"/>
</dbReference>
<name>A0A562KIB5_SPHWJ</name>
<accession>A0A562KIB5</accession>
<organism evidence="3 4">
    <name type="scientific">Sphingobium wenxiniae (strain DSM 21828 / CGMCC 1.7748 / JZ-1)</name>
    <dbReference type="NCBI Taxonomy" id="595605"/>
    <lineage>
        <taxon>Bacteria</taxon>
        <taxon>Pseudomonadati</taxon>
        <taxon>Pseudomonadota</taxon>
        <taxon>Alphaproteobacteria</taxon>
        <taxon>Sphingomonadales</taxon>
        <taxon>Sphingomonadaceae</taxon>
        <taxon>Sphingobium</taxon>
    </lineage>
</organism>
<dbReference type="Gene3D" id="2.40.128.130">
    <property type="entry name" value="Autotransporter beta-domain"/>
    <property type="match status" value="1"/>
</dbReference>
<comment type="caution">
    <text evidence="3">The sequence shown here is derived from an EMBL/GenBank/DDBJ whole genome shotgun (WGS) entry which is preliminary data.</text>
</comment>
<keyword evidence="4" id="KW-1185">Reference proteome</keyword>
<dbReference type="InterPro" id="IPR005546">
    <property type="entry name" value="Autotransporte_beta"/>
</dbReference>
<dbReference type="InterPro" id="IPR036709">
    <property type="entry name" value="Autotransporte_beta_dom_sf"/>
</dbReference>
<dbReference type="Pfam" id="PF03797">
    <property type="entry name" value="Autotransporter"/>
    <property type="match status" value="1"/>
</dbReference>
<evidence type="ECO:0000313" key="3">
    <source>
        <dbReference type="EMBL" id="TWH95112.1"/>
    </source>
</evidence>
<feature type="chain" id="PRO_5021763912" evidence="1">
    <location>
        <begin position="31"/>
        <end position="1639"/>
    </location>
</feature>
<reference evidence="3 4" key="1">
    <citation type="journal article" date="2015" name="Stand. Genomic Sci.">
        <title>Genomic Encyclopedia of Bacterial and Archaeal Type Strains, Phase III: the genomes of soil and plant-associated and newly described type strains.</title>
        <authorList>
            <person name="Whitman W.B."/>
            <person name="Woyke T."/>
            <person name="Klenk H.P."/>
            <person name="Zhou Y."/>
            <person name="Lilburn T.G."/>
            <person name="Beck B.J."/>
            <person name="De Vos P."/>
            <person name="Vandamme P."/>
            <person name="Eisen J.A."/>
            <person name="Garrity G."/>
            <person name="Hugenholtz P."/>
            <person name="Kyrpides N.C."/>
        </authorList>
    </citation>
    <scope>NUCLEOTIDE SEQUENCE [LARGE SCALE GENOMIC DNA]</scope>
    <source>
        <strain evidence="3 4">CGMCC 1.7748</strain>
    </source>
</reference>
<proteinExistence type="predicted"/>
<dbReference type="SUPFAM" id="SSF103515">
    <property type="entry name" value="Autotransporter"/>
    <property type="match status" value="1"/>
</dbReference>
<dbReference type="SMART" id="SM00869">
    <property type="entry name" value="Autotransporter"/>
    <property type="match status" value="1"/>
</dbReference>
<sequence>MRNSSKFNRRLLVSASIPAALLVNAGVAWAAPATVDVTASETGAAVDAKIVTAITAPANPDLTVTIGTAGEVTGGSIGFDATAYAAGEGDGAIIVNNNGKAAGLDFGGVGVVKAGNTFTVVNKGEVDGDINAYNFGGAVSITNEGSAGDVDVSGSLGDVTIANAAKATVDDYITVHGDGAVSITNDGKVGDGVHGHSTGDGTVEITNNGTIGDYVEAYADGKGAVTVANKGEIGTYVDAESNEGAIAITNDGKIGGYVSAGAEDGAVSIANSKSAQIGQFVQAGSDTGDVKFVNEGVVVGTTELSSSDSDTAAPVVAGDTTTTVTSATGGSVEGTYAGVNGQLNFGGAPGGGDIYQSADKDSTATVTGKVYGSLESDAGSNDVTNVVTTKVGVAPAGDGTKVDTTATSNQYVSTAGTSKVDVIGAGSLVSGDVDSYGTKASVVTVDGGTVNGGIDSGSSSYDDTYKSSKVTTGTYKAGVLESTNIVNTAYDNSYTYTGGDATVTVQGAGHVGGDIDVEGANSALAVIGAKAKADGNVFVDTVYNDYSESSVSNATVDKAGDGTVTNVDSQTWAASKVDGNATLQNAGRIDGYAEVEAAHGDATATITGTIGGSVYASTGNGSLLGSETITAELDIKGGAPDFSTPKLTKESDLSSFGGEATILVDTAATLQGKGVPSVGGDAYASGLGGATVTIKAGNEVGGSVGAISEGYREQTKEVQDVAADSFERSATYTALGGKAVVSNDGKVGGSAYASGLESASVTNSGQILNGVGVYSLGVEGNSTLTDTDASTATLRNVVAEVTVTPVGGDASLTNTGLIVGGAQIAGATGTVTNSGILNGTTYLGESQYSGSAKVDATLTTTTVTVDPVAASQEYTVNQNGVSGGFSVGGATTTQYDVYSELAGLVSGRGVTMTPDDVDPTKFDLIVGGEKAVKTADIKATINLNNGSITLGDIDAQRDDSGAFLTDTTVNLNGSGFLGASEFKTKTFAGDYTPVASLPENAKALFGTTAVRVRGVNTLNKEGAGTFVIHGDEYFPADGATPAAWTLDVGNFNIKAGEVQLSVHDNASWDDVDPVFGIKGNINNDATLVLGRRAPTVIQNVGSSITSAGPEVIDGITIHQQGNYNQSATGTTVVGINPSLVRFGNLSINDGGSSTEILGPITGSVSIPYFTTVDKAGVASTPSSVTVDGDLNLAGKVAVTVSKDSLYSNGDGYTLFTYTGDGDVTATVDTSISSNFVKFGLTHDTTAKTVKIAANRLSYATGATNPNAASAAVGLDSALADVIAKVKADAAGGAAFSSVTDIANAQDIANIAAGLDWRLNAAQAAQVFNELSSAEIYGSLASVDQNSVFNSSLNRLTQRRGYGEALGTQLWFDPSASFVKTGGTKSGASKIKTNSYGGAFGIDVAYQDNGAVGIGFGYGQHDVNARGTPESAQVRTYTIGAYATQGFGPFYGNLSFAYGFSKFEVERDLTILARTIEGDFKGKQWDAALELGYDMQAGGNLVVTPFGKLAARHWSMNGFTEEGGAGIGLNVKGASKTVFNPVLGVKAGALLGDPEKVAYRPYGKLQYTFQGNVGNRRTVQYLGGGDDFQLRGVDPNGSGLIELGIDATVNKRVGLFLSGGLGFGGHTSSGQVRAGISFGF</sequence>
<evidence type="ECO:0000256" key="1">
    <source>
        <dbReference type="SAM" id="SignalP"/>
    </source>
</evidence>
<feature type="domain" description="Autotransporter" evidence="2">
    <location>
        <begin position="1362"/>
        <end position="1639"/>
    </location>
</feature>
<dbReference type="PROSITE" id="PS51208">
    <property type="entry name" value="AUTOTRANSPORTER"/>
    <property type="match status" value="1"/>
</dbReference>
<evidence type="ECO:0000313" key="4">
    <source>
        <dbReference type="Proteomes" id="UP000316624"/>
    </source>
</evidence>
<gene>
    <name evidence="3" type="ORF">IQ35_01366</name>
</gene>
<feature type="signal peptide" evidence="1">
    <location>
        <begin position="1"/>
        <end position="30"/>
    </location>
</feature>
<keyword evidence="1" id="KW-0732">Signal</keyword>